<dbReference type="Proteomes" id="UP000033054">
    <property type="component" value="Chromosome"/>
</dbReference>
<dbReference type="InterPro" id="IPR018490">
    <property type="entry name" value="cNMP-bd_dom_sf"/>
</dbReference>
<accession>A0A0E3ZTC9</accession>
<feature type="domain" description="Cyclic nucleotide-binding" evidence="1">
    <location>
        <begin position="5"/>
        <end position="118"/>
    </location>
</feature>
<dbReference type="Gene3D" id="2.60.120.10">
    <property type="entry name" value="Jelly Rolls"/>
    <property type="match status" value="1"/>
</dbReference>
<dbReference type="InterPro" id="IPR014710">
    <property type="entry name" value="RmlC-like_jellyroll"/>
</dbReference>
<dbReference type="EMBL" id="CP010429">
    <property type="protein sequence ID" value="AKD54880.1"/>
    <property type="molecule type" value="Genomic_DNA"/>
</dbReference>
<dbReference type="CDD" id="cd00038">
    <property type="entry name" value="CAP_ED"/>
    <property type="match status" value="1"/>
</dbReference>
<gene>
    <name evidence="2" type="ORF">SD10_08180</name>
</gene>
<keyword evidence="3" id="KW-1185">Reference proteome</keyword>
<organism evidence="2 3">
    <name type="scientific">Spirosoma radiotolerans</name>
    <dbReference type="NCBI Taxonomy" id="1379870"/>
    <lineage>
        <taxon>Bacteria</taxon>
        <taxon>Pseudomonadati</taxon>
        <taxon>Bacteroidota</taxon>
        <taxon>Cytophagia</taxon>
        <taxon>Cytophagales</taxon>
        <taxon>Cytophagaceae</taxon>
        <taxon>Spirosoma</taxon>
    </lineage>
</organism>
<sequence>MNTEAFDELASYIKSRIAIREEELEHIRLYSEIKKLKKKQFLLQEGDVWQLNVFVVSGCLRIYSVDDKGTEHILNFAVENGWTGDRQSLVSGKPSQFNIDAVEDSVLVIIKEEHFERLRGKIPLFDHMVNEILHRGFIAAQQRIHATISYSAEEKYLHFLKNHPSLNTRLPQSMIASYLGISAETLSRMRNKVAKKR</sequence>
<evidence type="ECO:0000259" key="1">
    <source>
        <dbReference type="PROSITE" id="PS50042"/>
    </source>
</evidence>
<dbReference type="OrthoDB" id="1933280at2"/>
<reference evidence="2 3" key="1">
    <citation type="journal article" date="2014" name="Curr. Microbiol.">
        <title>Spirosoma radiotolerans sp. nov., a gamma-radiation-resistant bacterium isolated from gamma ray-irradiated soil.</title>
        <authorList>
            <person name="Lee J.J."/>
            <person name="Srinivasan S."/>
            <person name="Lim S."/>
            <person name="Joe M."/>
            <person name="Im S."/>
            <person name="Bae S.I."/>
            <person name="Park K.R."/>
            <person name="Han J.H."/>
            <person name="Park S.H."/>
            <person name="Joo B.M."/>
            <person name="Park S.J."/>
            <person name="Kim M.K."/>
        </authorList>
    </citation>
    <scope>NUCLEOTIDE SEQUENCE [LARGE SCALE GENOMIC DNA]</scope>
    <source>
        <strain evidence="2 3">DG5A</strain>
    </source>
</reference>
<dbReference type="STRING" id="1379870.SD10_08180"/>
<dbReference type="PROSITE" id="PS50042">
    <property type="entry name" value="CNMP_BINDING_3"/>
    <property type="match status" value="1"/>
</dbReference>
<dbReference type="SUPFAM" id="SSF51206">
    <property type="entry name" value="cAMP-binding domain-like"/>
    <property type="match status" value="1"/>
</dbReference>
<proteinExistence type="predicted"/>
<evidence type="ECO:0000313" key="2">
    <source>
        <dbReference type="EMBL" id="AKD54880.1"/>
    </source>
</evidence>
<dbReference type="Pfam" id="PF00027">
    <property type="entry name" value="cNMP_binding"/>
    <property type="match status" value="1"/>
</dbReference>
<dbReference type="PATRIC" id="fig|1379870.5.peg.1785"/>
<name>A0A0E3ZTC9_9BACT</name>
<dbReference type="HOGENOM" id="CLU_075053_9_2_10"/>
<dbReference type="RefSeq" id="WP_046573357.1">
    <property type="nucleotide sequence ID" value="NZ_CP010429.1"/>
</dbReference>
<dbReference type="InterPro" id="IPR000595">
    <property type="entry name" value="cNMP-bd_dom"/>
</dbReference>
<protein>
    <submittedName>
        <fullName evidence="2">Cyclic nucleotide-binding protein</fullName>
    </submittedName>
</protein>
<dbReference type="AlphaFoldDB" id="A0A0E3ZTC9"/>
<evidence type="ECO:0000313" key="3">
    <source>
        <dbReference type="Proteomes" id="UP000033054"/>
    </source>
</evidence>
<dbReference type="KEGG" id="srd:SD10_08180"/>